<dbReference type="GO" id="GO:0046872">
    <property type="term" value="F:metal ion binding"/>
    <property type="evidence" value="ECO:0007669"/>
    <property type="project" value="UniProtKB-KW"/>
</dbReference>
<organism evidence="5 6">
    <name type="scientific">Heterodera trifolii</name>
    <dbReference type="NCBI Taxonomy" id="157864"/>
    <lineage>
        <taxon>Eukaryota</taxon>
        <taxon>Metazoa</taxon>
        <taxon>Ecdysozoa</taxon>
        <taxon>Nematoda</taxon>
        <taxon>Chromadorea</taxon>
        <taxon>Rhabditida</taxon>
        <taxon>Tylenchina</taxon>
        <taxon>Tylenchomorpha</taxon>
        <taxon>Tylenchoidea</taxon>
        <taxon>Heteroderidae</taxon>
        <taxon>Heteroderinae</taxon>
        <taxon>Heterodera</taxon>
    </lineage>
</organism>
<feature type="domain" description="EF-hand" evidence="4">
    <location>
        <begin position="105"/>
        <end position="140"/>
    </location>
</feature>
<proteinExistence type="predicted"/>
<dbReference type="Proteomes" id="UP001620626">
    <property type="component" value="Unassembled WGS sequence"/>
</dbReference>
<dbReference type="SMART" id="SM00054">
    <property type="entry name" value="EFh"/>
    <property type="match status" value="6"/>
</dbReference>
<evidence type="ECO:0000259" key="4">
    <source>
        <dbReference type="PROSITE" id="PS50222"/>
    </source>
</evidence>
<dbReference type="EMBL" id="JBICBT010000501">
    <property type="protein sequence ID" value="KAL3111570.1"/>
    <property type="molecule type" value="Genomic_DNA"/>
</dbReference>
<dbReference type="PANTHER" id="PTHR10827:SF98">
    <property type="entry name" value="45 KDA CALCIUM-BINDING PROTEIN"/>
    <property type="match status" value="1"/>
</dbReference>
<accession>A0ABD2L8K5</accession>
<evidence type="ECO:0000256" key="3">
    <source>
        <dbReference type="ARBA" id="ARBA00022837"/>
    </source>
</evidence>
<keyword evidence="1" id="KW-0479">Metal-binding</keyword>
<dbReference type="InterPro" id="IPR002048">
    <property type="entry name" value="EF_hand_dom"/>
</dbReference>
<evidence type="ECO:0000256" key="2">
    <source>
        <dbReference type="ARBA" id="ARBA00022737"/>
    </source>
</evidence>
<reference evidence="5 6" key="1">
    <citation type="submission" date="2024-10" db="EMBL/GenBank/DDBJ databases">
        <authorList>
            <person name="Kim D."/>
        </authorList>
    </citation>
    <scope>NUCLEOTIDE SEQUENCE [LARGE SCALE GENOMIC DNA]</scope>
    <source>
        <strain evidence="5">BH-2024</strain>
    </source>
</reference>
<evidence type="ECO:0000313" key="5">
    <source>
        <dbReference type="EMBL" id="KAL3111570.1"/>
    </source>
</evidence>
<dbReference type="Pfam" id="PF13499">
    <property type="entry name" value="EF-hand_7"/>
    <property type="match status" value="2"/>
</dbReference>
<keyword evidence="6" id="KW-1185">Reference proteome</keyword>
<dbReference type="Gene3D" id="1.10.238.10">
    <property type="entry name" value="EF-hand"/>
    <property type="match status" value="2"/>
</dbReference>
<dbReference type="InterPro" id="IPR018247">
    <property type="entry name" value="EF_Hand_1_Ca_BS"/>
</dbReference>
<dbReference type="PROSITE" id="PS00018">
    <property type="entry name" value="EF_HAND_1"/>
    <property type="match status" value="2"/>
</dbReference>
<dbReference type="PROSITE" id="PS50222">
    <property type="entry name" value="EF_HAND_2"/>
    <property type="match status" value="3"/>
</dbReference>
<keyword evidence="3" id="KW-0106">Calcium</keyword>
<protein>
    <recommendedName>
        <fullName evidence="4">EF-hand domain-containing protein</fullName>
    </recommendedName>
</protein>
<comment type="caution">
    <text evidence="5">The sequence shown here is derived from an EMBL/GenBank/DDBJ whole genome shotgun (WGS) entry which is preliminary data.</text>
</comment>
<evidence type="ECO:0000313" key="6">
    <source>
        <dbReference type="Proteomes" id="UP001620626"/>
    </source>
</evidence>
<dbReference type="InterPro" id="IPR011992">
    <property type="entry name" value="EF-hand-dom_pair"/>
</dbReference>
<sequence length="225" mass="25560">MEHLMPENVSDFDVIDKDADSLISYLEFQRWHKAVMAAEPRDSSILFGKYDKDADGKLTVAEFVPLAFELSRKPPERQTDKIFKKFDINSDDQLDRQELLKGDSISEEIVDGLFQVADVNNDHRISFDEFSAVANTLESRLSKDEKNAGMAMSLLAQLDTDKDERINGTELFEYAHKYGGKESRADIDQVLRTMDLNGDEALSLEELKRVPEQLMRAAGIKPLPE</sequence>
<dbReference type="SUPFAM" id="SSF47473">
    <property type="entry name" value="EF-hand"/>
    <property type="match status" value="2"/>
</dbReference>
<feature type="domain" description="EF-hand" evidence="4">
    <location>
        <begin position="38"/>
        <end position="73"/>
    </location>
</feature>
<dbReference type="CDD" id="cd00051">
    <property type="entry name" value="EFh"/>
    <property type="match status" value="2"/>
</dbReference>
<dbReference type="PANTHER" id="PTHR10827">
    <property type="entry name" value="RETICULOCALBIN"/>
    <property type="match status" value="1"/>
</dbReference>
<evidence type="ECO:0000256" key="1">
    <source>
        <dbReference type="ARBA" id="ARBA00022723"/>
    </source>
</evidence>
<name>A0ABD2L8K5_9BILA</name>
<keyword evidence="2" id="KW-0677">Repeat</keyword>
<dbReference type="Pfam" id="PF13202">
    <property type="entry name" value="EF-hand_5"/>
    <property type="match status" value="1"/>
</dbReference>
<dbReference type="AlphaFoldDB" id="A0ABD2L8K5"/>
<feature type="domain" description="EF-hand" evidence="4">
    <location>
        <begin position="182"/>
        <end position="217"/>
    </location>
</feature>
<gene>
    <name evidence="5" type="ORF">niasHT_019917</name>
</gene>